<dbReference type="Proteomes" id="UP000315017">
    <property type="component" value="Chromosome"/>
</dbReference>
<evidence type="ECO:0000313" key="1">
    <source>
        <dbReference type="EMBL" id="QDU30934.1"/>
    </source>
</evidence>
<organism evidence="1 2">
    <name type="scientific">Anatilimnocola aggregata</name>
    <dbReference type="NCBI Taxonomy" id="2528021"/>
    <lineage>
        <taxon>Bacteria</taxon>
        <taxon>Pseudomonadati</taxon>
        <taxon>Planctomycetota</taxon>
        <taxon>Planctomycetia</taxon>
        <taxon>Pirellulales</taxon>
        <taxon>Pirellulaceae</taxon>
        <taxon>Anatilimnocola</taxon>
    </lineage>
</organism>
<name>A0A517YL54_9BACT</name>
<dbReference type="OrthoDB" id="267138at2"/>
<sequence>MCRNQKAKRVVGRRAGIAVIVVLGLLTVTLALSYALLRTQATASLIARNGTRQLDARLAAEAGLATALRKMHEDAWPGVTSQLSANVDANTSYLVEYATGDPELTSTDSQYAEYPFRVTITSTGTATDPQQPTLQTTYRLQAVVQLVRRALRNSNPSSWNSYLSPTVYQWSTSDAHLNFPMRIEGTTTFLGRLRLCTNYPATLATRDRYLSDLNQLRLTTGADNRPLGGNVTLGTTSQLADVVNSVTSSLGLGVTNSSASTAAPLTRPGTVSSYQLYPGGKNYTITSLNATYGSSPSNLTLSADPVTNPLGVFRSEGQLTLGSNVSLTGTLLAGDSSAEVRISGSNVNLVGRNLPGLEGNSTNYQLPTILAGDDLHLLGTSSATIRGLAIVWDDFELTYAGEDQTLDFTGRLLTNKFLGRGRDNWDLSDTWWDIERLSFQFQYREPPLASTVTSFPEWMRLRYGFDYRSPKLRLRPNTDGVQYRWQDWSQSIYVKAAGDTGLKWNLIRVKPL</sequence>
<dbReference type="AlphaFoldDB" id="A0A517YL54"/>
<accession>A0A517YL54</accession>
<protein>
    <submittedName>
        <fullName evidence="1">Uncharacterized protein</fullName>
    </submittedName>
</protein>
<dbReference type="KEGG" id="aagg:ETAA8_60870"/>
<proteinExistence type="predicted"/>
<keyword evidence="2" id="KW-1185">Reference proteome</keyword>
<evidence type="ECO:0000313" key="2">
    <source>
        <dbReference type="Proteomes" id="UP000315017"/>
    </source>
</evidence>
<dbReference type="EMBL" id="CP036274">
    <property type="protein sequence ID" value="QDU30934.1"/>
    <property type="molecule type" value="Genomic_DNA"/>
</dbReference>
<gene>
    <name evidence="1" type="ORF">ETAA8_60870</name>
</gene>
<dbReference type="RefSeq" id="WP_145097249.1">
    <property type="nucleotide sequence ID" value="NZ_CP036274.1"/>
</dbReference>
<reference evidence="1 2" key="1">
    <citation type="submission" date="2019-02" db="EMBL/GenBank/DDBJ databases">
        <title>Deep-cultivation of Planctomycetes and their phenomic and genomic characterization uncovers novel biology.</title>
        <authorList>
            <person name="Wiegand S."/>
            <person name="Jogler M."/>
            <person name="Boedeker C."/>
            <person name="Pinto D."/>
            <person name="Vollmers J."/>
            <person name="Rivas-Marin E."/>
            <person name="Kohn T."/>
            <person name="Peeters S.H."/>
            <person name="Heuer A."/>
            <person name="Rast P."/>
            <person name="Oberbeckmann S."/>
            <person name="Bunk B."/>
            <person name="Jeske O."/>
            <person name="Meyerdierks A."/>
            <person name="Storesund J.E."/>
            <person name="Kallscheuer N."/>
            <person name="Luecker S."/>
            <person name="Lage O.M."/>
            <person name="Pohl T."/>
            <person name="Merkel B.J."/>
            <person name="Hornburger P."/>
            <person name="Mueller R.-W."/>
            <person name="Bruemmer F."/>
            <person name="Labrenz M."/>
            <person name="Spormann A.M."/>
            <person name="Op den Camp H."/>
            <person name="Overmann J."/>
            <person name="Amann R."/>
            <person name="Jetten M.S.M."/>
            <person name="Mascher T."/>
            <person name="Medema M.H."/>
            <person name="Devos D.P."/>
            <person name="Kaster A.-K."/>
            <person name="Ovreas L."/>
            <person name="Rohde M."/>
            <person name="Galperin M.Y."/>
            <person name="Jogler C."/>
        </authorList>
    </citation>
    <scope>NUCLEOTIDE SEQUENCE [LARGE SCALE GENOMIC DNA]</scope>
    <source>
        <strain evidence="1 2">ETA_A8</strain>
    </source>
</reference>